<proteinExistence type="predicted"/>
<name>A0A0A9G2T1_ARUDO</name>
<reference evidence="1" key="1">
    <citation type="submission" date="2014-09" db="EMBL/GenBank/DDBJ databases">
        <authorList>
            <person name="Magalhaes I.L.F."/>
            <person name="Oliveira U."/>
            <person name="Santos F.R."/>
            <person name="Vidigal T.H.D.A."/>
            <person name="Brescovit A.D."/>
            <person name="Santos A.J."/>
        </authorList>
    </citation>
    <scope>NUCLEOTIDE SEQUENCE</scope>
    <source>
        <tissue evidence="1">Shoot tissue taken approximately 20 cm above the soil surface</tissue>
    </source>
</reference>
<accession>A0A0A9G2T1</accession>
<dbReference type="AlphaFoldDB" id="A0A0A9G2T1"/>
<reference evidence="1" key="2">
    <citation type="journal article" date="2015" name="Data Brief">
        <title>Shoot transcriptome of the giant reed, Arundo donax.</title>
        <authorList>
            <person name="Barrero R.A."/>
            <person name="Guerrero F.D."/>
            <person name="Moolhuijzen P."/>
            <person name="Goolsby J.A."/>
            <person name="Tidwell J."/>
            <person name="Bellgard S.E."/>
            <person name="Bellgard M.I."/>
        </authorList>
    </citation>
    <scope>NUCLEOTIDE SEQUENCE</scope>
    <source>
        <tissue evidence="1">Shoot tissue taken approximately 20 cm above the soil surface</tissue>
    </source>
</reference>
<evidence type="ECO:0000313" key="1">
    <source>
        <dbReference type="EMBL" id="JAE16851.1"/>
    </source>
</evidence>
<sequence>MAFQLLHASIQNISVAHQMESLETHYYFGLQDPHLLLVLLELL</sequence>
<dbReference type="EMBL" id="GBRH01181045">
    <property type="protein sequence ID" value="JAE16851.1"/>
    <property type="molecule type" value="Transcribed_RNA"/>
</dbReference>
<organism evidence="1">
    <name type="scientific">Arundo donax</name>
    <name type="common">Giant reed</name>
    <name type="synonym">Donax arundinaceus</name>
    <dbReference type="NCBI Taxonomy" id="35708"/>
    <lineage>
        <taxon>Eukaryota</taxon>
        <taxon>Viridiplantae</taxon>
        <taxon>Streptophyta</taxon>
        <taxon>Embryophyta</taxon>
        <taxon>Tracheophyta</taxon>
        <taxon>Spermatophyta</taxon>
        <taxon>Magnoliopsida</taxon>
        <taxon>Liliopsida</taxon>
        <taxon>Poales</taxon>
        <taxon>Poaceae</taxon>
        <taxon>PACMAD clade</taxon>
        <taxon>Arundinoideae</taxon>
        <taxon>Arundineae</taxon>
        <taxon>Arundo</taxon>
    </lineage>
</organism>
<protein>
    <submittedName>
        <fullName evidence="1">Uncharacterized protein</fullName>
    </submittedName>
</protein>